<evidence type="ECO:0000259" key="10">
    <source>
        <dbReference type="PROSITE" id="PS51705"/>
    </source>
</evidence>
<dbReference type="InterPro" id="IPR027417">
    <property type="entry name" value="P-loop_NTPase"/>
</dbReference>
<evidence type="ECO:0000256" key="7">
    <source>
        <dbReference type="PIRSR" id="PIRSR006809-1"/>
    </source>
</evidence>
<dbReference type="InterPro" id="IPR030394">
    <property type="entry name" value="G_HFLX_dom"/>
</dbReference>
<dbReference type="InterPro" id="IPR032305">
    <property type="entry name" value="GTP-bd_M"/>
</dbReference>
<dbReference type="Gene3D" id="3.40.50.300">
    <property type="entry name" value="P-loop containing nucleotide triphosphate hydrolases"/>
    <property type="match status" value="1"/>
</dbReference>
<dbReference type="FunFam" id="3.40.50.300:FF:000173">
    <property type="entry name" value="GTPase HflX"/>
    <property type="match status" value="1"/>
</dbReference>
<dbReference type="InterPro" id="IPR042108">
    <property type="entry name" value="GTPase_HflX_N_sf"/>
</dbReference>
<comment type="cofactor">
    <cofactor evidence="8">
        <name>Mg(2+)</name>
        <dbReference type="ChEBI" id="CHEBI:18420"/>
    </cofactor>
</comment>
<dbReference type="PRINTS" id="PR00326">
    <property type="entry name" value="GTP1OBG"/>
</dbReference>
<dbReference type="InterPro" id="IPR006073">
    <property type="entry name" value="GTP-bd"/>
</dbReference>
<keyword evidence="2 8" id="KW-0479">Metal-binding</keyword>
<feature type="binding site" evidence="8">
    <location>
        <position position="226"/>
    </location>
    <ligand>
        <name>Mg(2+)</name>
        <dbReference type="ChEBI" id="CHEBI:18420"/>
    </ligand>
</feature>
<gene>
    <name evidence="6" type="primary">hflX</name>
    <name evidence="11" type="ORF">J2T57_002151</name>
</gene>
<keyword evidence="3 6" id="KW-0547">Nucleotide-binding</keyword>
<evidence type="ECO:0000256" key="2">
    <source>
        <dbReference type="ARBA" id="ARBA00022723"/>
    </source>
</evidence>
<keyword evidence="9" id="KW-0175">Coiled coil</keyword>
<feature type="binding site" evidence="7">
    <location>
        <begin position="244"/>
        <end position="248"/>
    </location>
    <ligand>
        <name>GTP</name>
        <dbReference type="ChEBI" id="CHEBI:37565"/>
    </ligand>
</feature>
<dbReference type="Gene3D" id="3.40.50.11060">
    <property type="entry name" value="GTPase HflX, N-terminal domain"/>
    <property type="match status" value="1"/>
</dbReference>
<dbReference type="RefSeq" id="WP_253477776.1">
    <property type="nucleotide sequence ID" value="NZ_JALJXV010000004.1"/>
</dbReference>
<dbReference type="NCBIfam" id="NF008280">
    <property type="entry name" value="PRK11058.1"/>
    <property type="match status" value="1"/>
</dbReference>
<feature type="binding site" evidence="8">
    <location>
        <position position="246"/>
    </location>
    <ligand>
        <name>Mg(2+)</name>
        <dbReference type="ChEBI" id="CHEBI:18420"/>
    </ligand>
</feature>
<keyword evidence="12" id="KW-1185">Reference proteome</keyword>
<dbReference type="CDD" id="cd01878">
    <property type="entry name" value="HflX"/>
    <property type="match status" value="1"/>
</dbReference>
<dbReference type="Proteomes" id="UP001205843">
    <property type="component" value="Unassembled WGS sequence"/>
</dbReference>
<reference evidence="11" key="1">
    <citation type="submission" date="2022-03" db="EMBL/GenBank/DDBJ databases">
        <title>Genomic Encyclopedia of Type Strains, Phase III (KMG-III): the genomes of soil and plant-associated and newly described type strains.</title>
        <authorList>
            <person name="Whitman W."/>
        </authorList>
    </citation>
    <scope>NUCLEOTIDE SEQUENCE</scope>
    <source>
        <strain evidence="11">ANL 6-2</strain>
    </source>
</reference>
<comment type="similarity">
    <text evidence="6">Belongs to the TRAFAC class OBG-HflX-like GTPase superfamily. HflX GTPase family.</text>
</comment>
<dbReference type="EMBL" id="JALJXV010000004">
    <property type="protein sequence ID" value="MCP1675013.1"/>
    <property type="molecule type" value="Genomic_DNA"/>
</dbReference>
<dbReference type="GO" id="GO:0005525">
    <property type="term" value="F:GTP binding"/>
    <property type="evidence" value="ECO:0007669"/>
    <property type="project" value="UniProtKB-UniRule"/>
</dbReference>
<evidence type="ECO:0000313" key="12">
    <source>
        <dbReference type="Proteomes" id="UP001205843"/>
    </source>
</evidence>
<dbReference type="InterPro" id="IPR016496">
    <property type="entry name" value="GTPase_HflX"/>
</dbReference>
<dbReference type="GO" id="GO:0005737">
    <property type="term" value="C:cytoplasm"/>
    <property type="evidence" value="ECO:0007669"/>
    <property type="project" value="UniProtKB-SubCell"/>
</dbReference>
<keyword evidence="5 6" id="KW-0342">GTP-binding</keyword>
<proteinExistence type="inferred from homology"/>
<dbReference type="Gene3D" id="6.10.250.2860">
    <property type="match status" value="1"/>
</dbReference>
<comment type="function">
    <text evidence="6">GTPase that associates with the 50S ribosomal subunit and may have a role during protein synthesis or ribosome biogenesis.</text>
</comment>
<feature type="binding site" evidence="7">
    <location>
        <begin position="219"/>
        <end position="226"/>
    </location>
    <ligand>
        <name>GTP</name>
        <dbReference type="ChEBI" id="CHEBI:37565"/>
    </ligand>
</feature>
<sequence length="443" mass="49684">MVTSETINGAASELNLFERPAGGERAILVHLDLGELPPEAAIDELEALAVSAGAEVVDRLIIRRNRPDPRYFIGRGRMEEIQARVAVEGIEAVLVNHPLSPSQGRNLERALCCRVLDRTELILDIFAQRARSHEGKLQVELAQLRHMASRLVRGWTHLERQKGGIGMRGPGETQLEMDRRMLGVRIRQLEKRLQRVQKQREQGRQSRRKRDVATVSLVGYTNAGKSTLFNALTQAEVYADDRLFATLDTTLRRLELSHGDAVVLADTVGFIRDLPHQLVAAFRSTLEESVQSQLLLHVIDASDPERAAGIEEVEKVLADIGAHELPRLRVYNKTDLIGGRPRVTFNQDAGVTEVWLSAVSGEGLELLHEEVRRLQGAERVHGRIRLTPSQGRLRSRLFELGEVLGEQTEACGDLLMEIEIRRTDLERLRDNEGLSREIELVDA</sequence>
<dbReference type="PANTHER" id="PTHR10229">
    <property type="entry name" value="GTP-BINDING PROTEIN HFLX"/>
    <property type="match status" value="1"/>
</dbReference>
<evidence type="ECO:0000256" key="1">
    <source>
        <dbReference type="ARBA" id="ARBA00022490"/>
    </source>
</evidence>
<comment type="subunit">
    <text evidence="6">Monomer. Associates with the 50S ribosomal subunit.</text>
</comment>
<keyword evidence="1 6" id="KW-0963">Cytoplasm</keyword>
<evidence type="ECO:0000256" key="3">
    <source>
        <dbReference type="ARBA" id="ARBA00022741"/>
    </source>
</evidence>
<dbReference type="PIRSF" id="PIRSF006809">
    <property type="entry name" value="GTP-binding_hflX_prd"/>
    <property type="match status" value="1"/>
</dbReference>
<dbReference type="PROSITE" id="PS51705">
    <property type="entry name" value="G_HFLX"/>
    <property type="match status" value="1"/>
</dbReference>
<dbReference type="PANTHER" id="PTHR10229:SF0">
    <property type="entry name" value="GTP-BINDING PROTEIN 6-RELATED"/>
    <property type="match status" value="1"/>
</dbReference>
<evidence type="ECO:0000313" key="11">
    <source>
        <dbReference type="EMBL" id="MCP1675013.1"/>
    </source>
</evidence>
<dbReference type="InterPro" id="IPR025121">
    <property type="entry name" value="GTPase_HflX_N"/>
</dbReference>
<evidence type="ECO:0000256" key="9">
    <source>
        <dbReference type="SAM" id="Coils"/>
    </source>
</evidence>
<organism evidence="11 12">
    <name type="scientific">Natronocella acetinitrilica</name>
    <dbReference type="NCBI Taxonomy" id="414046"/>
    <lineage>
        <taxon>Bacteria</taxon>
        <taxon>Pseudomonadati</taxon>
        <taxon>Pseudomonadota</taxon>
        <taxon>Gammaproteobacteria</taxon>
        <taxon>Chromatiales</taxon>
        <taxon>Ectothiorhodospiraceae</taxon>
        <taxon>Natronocella</taxon>
    </lineage>
</organism>
<evidence type="ECO:0000256" key="4">
    <source>
        <dbReference type="ARBA" id="ARBA00022842"/>
    </source>
</evidence>
<feature type="domain" description="Hflx-type G" evidence="10">
    <location>
        <begin position="213"/>
        <end position="378"/>
    </location>
</feature>
<feature type="binding site" evidence="7">
    <location>
        <begin position="332"/>
        <end position="335"/>
    </location>
    <ligand>
        <name>GTP</name>
        <dbReference type="ChEBI" id="CHEBI:37565"/>
    </ligand>
</feature>
<dbReference type="GO" id="GO:0003924">
    <property type="term" value="F:GTPase activity"/>
    <property type="evidence" value="ECO:0007669"/>
    <property type="project" value="UniProtKB-UniRule"/>
</dbReference>
<feature type="binding site" evidence="7">
    <location>
        <begin position="266"/>
        <end position="269"/>
    </location>
    <ligand>
        <name>GTP</name>
        <dbReference type="ChEBI" id="CHEBI:37565"/>
    </ligand>
</feature>
<comment type="caution">
    <text evidence="11">The sequence shown here is derived from an EMBL/GenBank/DDBJ whole genome shotgun (WGS) entry which is preliminary data.</text>
</comment>
<dbReference type="SUPFAM" id="SSF52540">
    <property type="entry name" value="P-loop containing nucleoside triphosphate hydrolases"/>
    <property type="match status" value="1"/>
</dbReference>
<dbReference type="AlphaFoldDB" id="A0AAE3G5X9"/>
<evidence type="ECO:0000256" key="8">
    <source>
        <dbReference type="PIRSR" id="PIRSR006809-2"/>
    </source>
</evidence>
<comment type="subcellular location">
    <subcellularLocation>
        <location evidence="6">Cytoplasm</location>
    </subcellularLocation>
    <text evidence="6">May associate with membranes.</text>
</comment>
<keyword evidence="4 8" id="KW-0460">Magnesium</keyword>
<dbReference type="Pfam" id="PF13167">
    <property type="entry name" value="GTP-bdg_N"/>
    <property type="match status" value="1"/>
</dbReference>
<name>A0AAE3G5X9_9GAMM</name>
<dbReference type="HAMAP" id="MF_00900">
    <property type="entry name" value="GTPase_HflX"/>
    <property type="match status" value="1"/>
</dbReference>
<dbReference type="GO" id="GO:0043022">
    <property type="term" value="F:ribosome binding"/>
    <property type="evidence" value="ECO:0007669"/>
    <property type="project" value="TreeGrafter"/>
</dbReference>
<dbReference type="Pfam" id="PF01926">
    <property type="entry name" value="MMR_HSR1"/>
    <property type="match status" value="1"/>
</dbReference>
<accession>A0AAE3G5X9</accession>
<protein>
    <recommendedName>
        <fullName evidence="6">GTPase HflX</fullName>
    </recommendedName>
    <alternativeName>
        <fullName evidence="6">GTP-binding protein HflX</fullName>
    </alternativeName>
</protein>
<evidence type="ECO:0000256" key="5">
    <source>
        <dbReference type="ARBA" id="ARBA00023134"/>
    </source>
</evidence>
<evidence type="ECO:0000256" key="6">
    <source>
        <dbReference type="HAMAP-Rule" id="MF_00900"/>
    </source>
</evidence>
<dbReference type="GO" id="GO:0046872">
    <property type="term" value="F:metal ion binding"/>
    <property type="evidence" value="ECO:0007669"/>
    <property type="project" value="UniProtKB-KW"/>
</dbReference>
<dbReference type="Pfam" id="PF16360">
    <property type="entry name" value="GTP-bdg_M"/>
    <property type="match status" value="1"/>
</dbReference>
<dbReference type="NCBIfam" id="TIGR03156">
    <property type="entry name" value="GTP_HflX"/>
    <property type="match status" value="1"/>
</dbReference>
<feature type="coiled-coil region" evidence="9">
    <location>
        <begin position="179"/>
        <end position="206"/>
    </location>
</feature>
<dbReference type="FunFam" id="3.40.50.11060:FF:000001">
    <property type="entry name" value="GTPase HflX"/>
    <property type="match status" value="1"/>
</dbReference>